<name>A0A6A6QSD9_9PEZI</name>
<sequence length="151" mass="17086">MSAMRAYTVQHRFYQPHDEVITFPPRYDSQERVEKGKLPPLVLRARNRDPPCRAVDTPIRLITAVAMWLTLTSVRTTAPRGRHEGSQNLPIPLLLDLLARLFGQRTGNACLRLTCQMCAHAVPGQRRTTRLHANRGHSPTSPVRTISSDRT</sequence>
<organism evidence="2 3">
    <name type="scientific">Lophium mytilinum</name>
    <dbReference type="NCBI Taxonomy" id="390894"/>
    <lineage>
        <taxon>Eukaryota</taxon>
        <taxon>Fungi</taxon>
        <taxon>Dikarya</taxon>
        <taxon>Ascomycota</taxon>
        <taxon>Pezizomycotina</taxon>
        <taxon>Dothideomycetes</taxon>
        <taxon>Pleosporomycetidae</taxon>
        <taxon>Mytilinidiales</taxon>
        <taxon>Mytilinidiaceae</taxon>
        <taxon>Lophium</taxon>
    </lineage>
</organism>
<keyword evidence="3" id="KW-1185">Reference proteome</keyword>
<dbReference type="Proteomes" id="UP000799750">
    <property type="component" value="Unassembled WGS sequence"/>
</dbReference>
<dbReference type="AlphaFoldDB" id="A0A6A6QSD9"/>
<feature type="region of interest" description="Disordered" evidence="1">
    <location>
        <begin position="129"/>
        <end position="151"/>
    </location>
</feature>
<evidence type="ECO:0000256" key="1">
    <source>
        <dbReference type="SAM" id="MobiDB-lite"/>
    </source>
</evidence>
<accession>A0A6A6QSD9</accession>
<proteinExistence type="predicted"/>
<evidence type="ECO:0000313" key="2">
    <source>
        <dbReference type="EMBL" id="KAF2495059.1"/>
    </source>
</evidence>
<protein>
    <submittedName>
        <fullName evidence="2">Uncharacterized protein</fullName>
    </submittedName>
</protein>
<gene>
    <name evidence="2" type="ORF">BU16DRAFT_378881</name>
</gene>
<evidence type="ECO:0000313" key="3">
    <source>
        <dbReference type="Proteomes" id="UP000799750"/>
    </source>
</evidence>
<dbReference type="EMBL" id="MU004189">
    <property type="protein sequence ID" value="KAF2495059.1"/>
    <property type="molecule type" value="Genomic_DNA"/>
</dbReference>
<feature type="compositionally biased region" description="Polar residues" evidence="1">
    <location>
        <begin position="137"/>
        <end position="151"/>
    </location>
</feature>
<reference evidence="2" key="1">
    <citation type="journal article" date="2020" name="Stud. Mycol.">
        <title>101 Dothideomycetes genomes: a test case for predicting lifestyles and emergence of pathogens.</title>
        <authorList>
            <person name="Haridas S."/>
            <person name="Albert R."/>
            <person name="Binder M."/>
            <person name="Bloem J."/>
            <person name="Labutti K."/>
            <person name="Salamov A."/>
            <person name="Andreopoulos B."/>
            <person name="Baker S."/>
            <person name="Barry K."/>
            <person name="Bills G."/>
            <person name="Bluhm B."/>
            <person name="Cannon C."/>
            <person name="Castanera R."/>
            <person name="Culley D."/>
            <person name="Daum C."/>
            <person name="Ezra D."/>
            <person name="Gonzalez J."/>
            <person name="Henrissat B."/>
            <person name="Kuo A."/>
            <person name="Liang C."/>
            <person name="Lipzen A."/>
            <person name="Lutzoni F."/>
            <person name="Magnuson J."/>
            <person name="Mondo S."/>
            <person name="Nolan M."/>
            <person name="Ohm R."/>
            <person name="Pangilinan J."/>
            <person name="Park H.-J."/>
            <person name="Ramirez L."/>
            <person name="Alfaro M."/>
            <person name="Sun H."/>
            <person name="Tritt A."/>
            <person name="Yoshinaga Y."/>
            <person name="Zwiers L.-H."/>
            <person name="Turgeon B."/>
            <person name="Goodwin S."/>
            <person name="Spatafora J."/>
            <person name="Crous P."/>
            <person name="Grigoriev I."/>
        </authorList>
    </citation>
    <scope>NUCLEOTIDE SEQUENCE</scope>
    <source>
        <strain evidence="2">CBS 269.34</strain>
    </source>
</reference>